<dbReference type="Gramene" id="CDY48512">
    <property type="protein sequence ID" value="CDY48512"/>
    <property type="gene ID" value="GSBRNA2T00091215001"/>
</dbReference>
<dbReference type="PaxDb" id="3708-A0A078IEX3"/>
<dbReference type="EMBL" id="LK032045">
    <property type="protein sequence ID" value="CDY14604.1"/>
    <property type="molecule type" value="Genomic_DNA"/>
</dbReference>
<evidence type="ECO:0000313" key="5">
    <source>
        <dbReference type="Proteomes" id="UP000028999"/>
    </source>
</evidence>
<gene>
    <name evidence="4" type="primary">BnaA09g00110D</name>
    <name evidence="3" type="synonym">BnaC02g25090D</name>
    <name evidence="2" type="ORF">DARMORV10_C02P35720.1</name>
    <name evidence="3" type="ORF">GSBRNA2T00084334001</name>
    <name evidence="4" type="ORF">GSBRNA2T00091215001</name>
</gene>
<reference evidence="4 5" key="1">
    <citation type="journal article" date="2014" name="Science">
        <title>Plant genetics. Early allopolyploid evolution in the post-Neolithic Brassica napus oilseed genome.</title>
        <authorList>
            <person name="Chalhoub B."/>
            <person name="Denoeud F."/>
            <person name="Liu S."/>
            <person name="Parkin I.A."/>
            <person name="Tang H."/>
            <person name="Wang X."/>
            <person name="Chiquet J."/>
            <person name="Belcram H."/>
            <person name="Tong C."/>
            <person name="Samans B."/>
            <person name="Correa M."/>
            <person name="Da Silva C."/>
            <person name="Just J."/>
            <person name="Falentin C."/>
            <person name="Koh C.S."/>
            <person name="Le Clainche I."/>
            <person name="Bernard M."/>
            <person name="Bento P."/>
            <person name="Noel B."/>
            <person name="Labadie K."/>
            <person name="Alberti A."/>
            <person name="Charles M."/>
            <person name="Arnaud D."/>
            <person name="Guo H."/>
            <person name="Daviaud C."/>
            <person name="Alamery S."/>
            <person name="Jabbari K."/>
            <person name="Zhao M."/>
            <person name="Edger P.P."/>
            <person name="Chelaifa H."/>
            <person name="Tack D."/>
            <person name="Lassalle G."/>
            <person name="Mestiri I."/>
            <person name="Schnel N."/>
            <person name="Le Paslier M.C."/>
            <person name="Fan G."/>
            <person name="Renault V."/>
            <person name="Bayer P.E."/>
            <person name="Golicz A.A."/>
            <person name="Manoli S."/>
            <person name="Lee T.H."/>
            <person name="Thi V.H."/>
            <person name="Chalabi S."/>
            <person name="Hu Q."/>
            <person name="Fan C."/>
            <person name="Tollenaere R."/>
            <person name="Lu Y."/>
            <person name="Battail C."/>
            <person name="Shen J."/>
            <person name="Sidebottom C.H."/>
            <person name="Wang X."/>
            <person name="Canaguier A."/>
            <person name="Chauveau A."/>
            <person name="Berard A."/>
            <person name="Deniot G."/>
            <person name="Guan M."/>
            <person name="Liu Z."/>
            <person name="Sun F."/>
            <person name="Lim Y.P."/>
            <person name="Lyons E."/>
            <person name="Town C.D."/>
            <person name="Bancroft I."/>
            <person name="Wang X."/>
            <person name="Meng J."/>
            <person name="Ma J."/>
            <person name="Pires J.C."/>
            <person name="King G.J."/>
            <person name="Brunel D."/>
            <person name="Delourme R."/>
            <person name="Renard M."/>
            <person name="Aury J.M."/>
            <person name="Adams K.L."/>
            <person name="Batley J."/>
            <person name="Snowdon R.J."/>
            <person name="Tost J."/>
            <person name="Edwards D."/>
            <person name="Zhou Y."/>
            <person name="Hua W."/>
            <person name="Sharpe A.G."/>
            <person name="Paterson A.H."/>
            <person name="Guan C."/>
            <person name="Wincker P."/>
        </authorList>
    </citation>
    <scope>NUCLEOTIDE SEQUENCE [LARGE SCALE GENOMIC DNA]</scope>
    <source>
        <strain evidence="5">cv. Darmor-bzh</strain>
    </source>
</reference>
<accession>A0A078IEX3</accession>
<dbReference type="AlphaFoldDB" id="A0A078IEX3"/>
<proteinExistence type="predicted"/>
<dbReference type="EMBL" id="LK032776">
    <property type="protein sequence ID" value="CDY48512.1"/>
    <property type="molecule type" value="Genomic_DNA"/>
</dbReference>
<dbReference type="Gramene" id="CDY14604">
    <property type="protein sequence ID" value="CDY14604"/>
    <property type="gene ID" value="GSBRNA2T00084334001"/>
</dbReference>
<sequence>MRDKKRRRELEPEHNHEPRRRISGAVDVEECILVLHVPQSQFFLLTPIDILSKKQQIEDHFHTFIYKG</sequence>
<evidence type="ECO:0000313" key="4">
    <source>
        <dbReference type="EMBL" id="CDY48512.1"/>
    </source>
</evidence>
<feature type="compositionally biased region" description="Basic and acidic residues" evidence="1">
    <location>
        <begin position="1"/>
        <end position="16"/>
    </location>
</feature>
<dbReference type="Proteomes" id="UP000028999">
    <property type="component" value="Unassembled WGS sequence"/>
</dbReference>
<reference evidence="4" key="2">
    <citation type="submission" date="2014-06" db="EMBL/GenBank/DDBJ databases">
        <authorList>
            <person name="Genoscope - CEA"/>
        </authorList>
    </citation>
    <scope>NUCLEOTIDE SEQUENCE</scope>
</reference>
<name>A0A078IEX3_BRANA</name>
<evidence type="ECO:0000256" key="1">
    <source>
        <dbReference type="SAM" id="MobiDB-lite"/>
    </source>
</evidence>
<dbReference type="Proteomes" id="UP001295469">
    <property type="component" value="Chromosome C02"/>
</dbReference>
<protein>
    <submittedName>
        <fullName evidence="2">(rape) hypothetical protein</fullName>
    </submittedName>
    <submittedName>
        <fullName evidence="4">BnaA09g00110D protein</fullName>
    </submittedName>
    <submittedName>
        <fullName evidence="3">BnaC02g25090D protein</fullName>
    </submittedName>
</protein>
<organism evidence="4 5">
    <name type="scientific">Brassica napus</name>
    <name type="common">Rape</name>
    <dbReference type="NCBI Taxonomy" id="3708"/>
    <lineage>
        <taxon>Eukaryota</taxon>
        <taxon>Viridiplantae</taxon>
        <taxon>Streptophyta</taxon>
        <taxon>Embryophyta</taxon>
        <taxon>Tracheophyta</taxon>
        <taxon>Spermatophyta</taxon>
        <taxon>Magnoliopsida</taxon>
        <taxon>eudicotyledons</taxon>
        <taxon>Gunneridae</taxon>
        <taxon>Pentapetalae</taxon>
        <taxon>rosids</taxon>
        <taxon>malvids</taxon>
        <taxon>Brassicales</taxon>
        <taxon>Brassicaceae</taxon>
        <taxon>Brassiceae</taxon>
        <taxon>Brassica</taxon>
    </lineage>
</organism>
<keyword evidence="5" id="KW-1185">Reference proteome</keyword>
<feature type="region of interest" description="Disordered" evidence="1">
    <location>
        <begin position="1"/>
        <end position="21"/>
    </location>
</feature>
<evidence type="ECO:0000313" key="3">
    <source>
        <dbReference type="EMBL" id="CDY14604.1"/>
    </source>
</evidence>
<reference evidence="2" key="3">
    <citation type="submission" date="2021-01" db="EMBL/GenBank/DDBJ databases">
        <authorList>
            <consortium name="Genoscope - CEA"/>
            <person name="William W."/>
        </authorList>
    </citation>
    <scope>NUCLEOTIDE SEQUENCE</scope>
</reference>
<dbReference type="EMBL" id="HG994366">
    <property type="protein sequence ID" value="CAF1914156.1"/>
    <property type="molecule type" value="Genomic_DNA"/>
</dbReference>
<evidence type="ECO:0000313" key="2">
    <source>
        <dbReference type="EMBL" id="CAF1914156.1"/>
    </source>
</evidence>